<dbReference type="InterPro" id="IPR042183">
    <property type="entry name" value="MmgE/PrpD_sf_1"/>
</dbReference>
<reference evidence="1 2" key="1">
    <citation type="submission" date="2020-08" db="EMBL/GenBank/DDBJ databases">
        <title>Genomic Encyclopedia of Type Strains, Phase IV (KMG-V): Genome sequencing to study the core and pangenomes of soil and plant-associated prokaryotes.</title>
        <authorList>
            <person name="Whitman W."/>
        </authorList>
    </citation>
    <scope>NUCLEOTIDE SEQUENCE [LARGE SCALE GENOMIC DNA]</scope>
    <source>
        <strain evidence="1 2">SRMrh-85</strain>
    </source>
</reference>
<dbReference type="SUPFAM" id="SSF56091">
    <property type="entry name" value="DNA ligase/mRNA capping enzyme, catalytic domain"/>
    <property type="match status" value="1"/>
</dbReference>
<name>A0ABR6FNJ7_9BURK</name>
<sequence>MPASACERGLEGIIGKQVEAPYRSRRSDRWITLKCNTRQEADYRRTRFRGVVSIRYCVPSATTAPTTSMNSDVEALGGRRDARDDAVGTELARQLYRHDLQQAHPCDFELMNHQPESVEELALQQSTIRRIASYVIEARHRRPAEASREAALRHIVDIMCAVGAGINEPGVIAIRATASRYLSSGNVPIWFAGVNRAMSAPAIQTIPGVSS</sequence>
<dbReference type="EMBL" id="JACHVZ010000009">
    <property type="protein sequence ID" value="MBB2929004.1"/>
    <property type="molecule type" value="Genomic_DNA"/>
</dbReference>
<comment type="caution">
    <text evidence="1">The sequence shown here is derived from an EMBL/GenBank/DDBJ whole genome shotgun (WGS) entry which is preliminary data.</text>
</comment>
<dbReference type="Gene3D" id="1.10.4100.10">
    <property type="entry name" value="2-methylcitrate dehydratase PrpD"/>
    <property type="match status" value="1"/>
</dbReference>
<protein>
    <submittedName>
        <fullName evidence="1">Uncharacterized protein</fullName>
    </submittedName>
</protein>
<dbReference type="Proteomes" id="UP000533533">
    <property type="component" value="Unassembled WGS sequence"/>
</dbReference>
<keyword evidence="2" id="KW-1185">Reference proteome</keyword>
<gene>
    <name evidence="1" type="ORF">FHX59_003435</name>
</gene>
<evidence type="ECO:0000313" key="1">
    <source>
        <dbReference type="EMBL" id="MBB2929004.1"/>
    </source>
</evidence>
<evidence type="ECO:0000313" key="2">
    <source>
        <dbReference type="Proteomes" id="UP000533533"/>
    </source>
</evidence>
<organism evidence="1 2">
    <name type="scientific">Paraburkholderia silvatlantica</name>
    <dbReference type="NCBI Taxonomy" id="321895"/>
    <lineage>
        <taxon>Bacteria</taxon>
        <taxon>Pseudomonadati</taxon>
        <taxon>Pseudomonadota</taxon>
        <taxon>Betaproteobacteria</taxon>
        <taxon>Burkholderiales</taxon>
        <taxon>Burkholderiaceae</taxon>
        <taxon>Paraburkholderia</taxon>
    </lineage>
</organism>
<dbReference type="RefSeq" id="WP_243413251.1">
    <property type="nucleotide sequence ID" value="NZ_JACHVZ010000009.1"/>
</dbReference>
<accession>A0ABR6FNJ7</accession>
<proteinExistence type="predicted"/>